<accession>G8ZME1</accession>
<dbReference type="PANTHER" id="PTHR24396:SF19">
    <property type="entry name" value="FI01119P"/>
    <property type="match status" value="1"/>
</dbReference>
<keyword evidence="7 16" id="KW-0863">Zinc-finger</keyword>
<evidence type="ECO:0000256" key="14">
    <source>
        <dbReference type="ARBA" id="ARBA00057128"/>
    </source>
</evidence>
<keyword evidence="10" id="KW-0472">Membrane</keyword>
<comment type="subunit">
    <text evidence="13">Interacts (via Region II) with SSY5; protease component of the SPS-sensor.</text>
</comment>
<dbReference type="eggNOG" id="ENOG502S1NP">
    <property type="taxonomic scope" value="Eukaryota"/>
</dbReference>
<evidence type="ECO:0000313" key="19">
    <source>
        <dbReference type="EMBL" id="CCE89785.1"/>
    </source>
</evidence>
<dbReference type="AlphaFoldDB" id="G8ZME1"/>
<dbReference type="GO" id="GO:0005634">
    <property type="term" value="C:nucleus"/>
    <property type="evidence" value="ECO:0007669"/>
    <property type="project" value="UniProtKB-SubCell"/>
</dbReference>
<dbReference type="FunFam" id="3.30.160.60:FF:002194">
    <property type="entry name" value="STP1p Transcription factor"/>
    <property type="match status" value="1"/>
</dbReference>
<dbReference type="InterPro" id="IPR036236">
    <property type="entry name" value="Znf_C2H2_sf"/>
</dbReference>
<evidence type="ECO:0000256" key="2">
    <source>
        <dbReference type="ARBA" id="ARBA00004413"/>
    </source>
</evidence>
<dbReference type="HOGENOM" id="CLU_025391_0_0_1"/>
<dbReference type="STRING" id="1076872.G8ZME1"/>
<keyword evidence="3" id="KW-1003">Cell membrane</keyword>
<dbReference type="GO" id="GO:0005737">
    <property type="term" value="C:cytoplasm"/>
    <property type="evidence" value="ECO:0007669"/>
    <property type="project" value="EnsemblFungi"/>
</dbReference>
<feature type="compositionally biased region" description="Polar residues" evidence="17">
    <location>
        <begin position="107"/>
        <end position="119"/>
    </location>
</feature>
<evidence type="ECO:0000256" key="9">
    <source>
        <dbReference type="ARBA" id="ARBA00023125"/>
    </source>
</evidence>
<dbReference type="InParanoid" id="G8ZME1"/>
<evidence type="ECO:0000256" key="16">
    <source>
        <dbReference type="PROSITE-ProRule" id="PRU00042"/>
    </source>
</evidence>
<dbReference type="GO" id="GO:0001228">
    <property type="term" value="F:DNA-binding transcription activator activity, RNA polymerase II-specific"/>
    <property type="evidence" value="ECO:0007669"/>
    <property type="project" value="EnsemblFungi"/>
</dbReference>
<dbReference type="SUPFAM" id="SSF57667">
    <property type="entry name" value="beta-beta-alpha zinc fingers"/>
    <property type="match status" value="1"/>
</dbReference>
<keyword evidence="6" id="KW-0677">Repeat</keyword>
<dbReference type="GO" id="GO:0005886">
    <property type="term" value="C:plasma membrane"/>
    <property type="evidence" value="ECO:0007669"/>
    <property type="project" value="UniProtKB-SubCell"/>
</dbReference>
<dbReference type="FunCoup" id="G8ZME1">
    <property type="interactions" value="813"/>
</dbReference>
<dbReference type="Proteomes" id="UP000005627">
    <property type="component" value="Chromosome 1"/>
</dbReference>
<evidence type="ECO:0000313" key="20">
    <source>
        <dbReference type="Proteomes" id="UP000005627"/>
    </source>
</evidence>
<dbReference type="InterPro" id="IPR051643">
    <property type="entry name" value="Transcr_Reg_ZincFinger"/>
</dbReference>
<evidence type="ECO:0000256" key="5">
    <source>
        <dbReference type="ARBA" id="ARBA00022723"/>
    </source>
</evidence>
<keyword evidence="5" id="KW-0479">Metal-binding</keyword>
<evidence type="ECO:0000256" key="17">
    <source>
        <dbReference type="SAM" id="MobiDB-lite"/>
    </source>
</evidence>
<dbReference type="GO" id="GO:0000978">
    <property type="term" value="F:RNA polymerase II cis-regulatory region sequence-specific DNA binding"/>
    <property type="evidence" value="ECO:0007669"/>
    <property type="project" value="EnsemblFungi"/>
</dbReference>
<evidence type="ECO:0000256" key="8">
    <source>
        <dbReference type="ARBA" id="ARBA00022833"/>
    </source>
</evidence>
<dbReference type="SMART" id="SM00355">
    <property type="entry name" value="ZnF_C2H2"/>
    <property type="match status" value="2"/>
</dbReference>
<dbReference type="GO" id="GO:0008033">
    <property type="term" value="P:tRNA processing"/>
    <property type="evidence" value="ECO:0007669"/>
    <property type="project" value="UniProtKB-KW"/>
</dbReference>
<evidence type="ECO:0000256" key="1">
    <source>
        <dbReference type="ARBA" id="ARBA00004123"/>
    </source>
</evidence>
<gene>
    <name evidence="19" type="primary">TDEL0A04530</name>
    <name evidence="19" type="ORF">TDEL_0A04530</name>
</gene>
<keyword evidence="11" id="KW-0865">Zymogen</keyword>
<reference evidence="19 20" key="1">
    <citation type="journal article" date="2011" name="Proc. Natl. Acad. Sci. U.S.A.">
        <title>Evolutionary erosion of yeast sex chromosomes by mating-type switching accidents.</title>
        <authorList>
            <person name="Gordon J.L."/>
            <person name="Armisen D."/>
            <person name="Proux-Wera E."/>
            <person name="Oheigeartaigh S.S."/>
            <person name="Byrne K.P."/>
            <person name="Wolfe K.H."/>
        </authorList>
    </citation>
    <scope>NUCLEOTIDE SEQUENCE [LARGE SCALE GENOMIC DNA]</scope>
    <source>
        <strain evidence="20">ATCC 10662 / CBS 1146 / NBRC 0425 / NCYC 2629 / NRRL Y-866</strain>
    </source>
</reference>
<dbReference type="GO" id="GO:0008270">
    <property type="term" value="F:zinc ion binding"/>
    <property type="evidence" value="ECO:0007669"/>
    <property type="project" value="UniProtKB-KW"/>
</dbReference>
<evidence type="ECO:0000256" key="6">
    <source>
        <dbReference type="ARBA" id="ARBA00022737"/>
    </source>
</evidence>
<dbReference type="PROSITE" id="PS00028">
    <property type="entry name" value="ZINC_FINGER_C2H2_1"/>
    <property type="match status" value="1"/>
</dbReference>
<dbReference type="OrthoDB" id="9439903at2759"/>
<evidence type="ECO:0000256" key="4">
    <source>
        <dbReference type="ARBA" id="ARBA00022694"/>
    </source>
</evidence>
<evidence type="ECO:0000259" key="18">
    <source>
        <dbReference type="PROSITE" id="PS50157"/>
    </source>
</evidence>
<evidence type="ECO:0000256" key="3">
    <source>
        <dbReference type="ARBA" id="ARBA00022475"/>
    </source>
</evidence>
<dbReference type="PROSITE" id="PS50157">
    <property type="entry name" value="ZINC_FINGER_C2H2_2"/>
    <property type="match status" value="1"/>
</dbReference>
<feature type="region of interest" description="Disordered" evidence="17">
    <location>
        <begin position="107"/>
        <end position="129"/>
    </location>
</feature>
<dbReference type="Gene3D" id="3.30.160.60">
    <property type="entry name" value="Classic Zinc Finger"/>
    <property type="match status" value="1"/>
</dbReference>
<evidence type="ECO:0000256" key="10">
    <source>
        <dbReference type="ARBA" id="ARBA00023136"/>
    </source>
</evidence>
<sequence>MPFVPLLKLGSRIWELFQQIVEVVVISENDEVKKEDKEEKVEVKKVESREAAELFPRKHNVDLNLFKDVSVTPCAMDMSTMETPMTMTVSPEGNVSCKLKNEIKATSPITPESSTTAKTPTPDGVSPQDEVAKDKEVFVCHYCDAKFRIRGYLTRHIKKHAIQKAYHCPFFSAEAPQDMRCHNSGGFSRRDTYKTHLRARHFTYPKGVKPQDRTKSSGHCSQCEQFFENTDQWVEQHIETGECKALPKGYYRNIKSERKSGKLRMIKVSTGHSRFISTAQSVVEPEVLLNKDALEAMAIVAQDTKRSDLLSKFGNNKIMMSSTCYKGIKPKKDPMCKGKEPELVTGELRLSSNNYTPLDASGPESMDDETALNEISSSINFSPMDNHLLEPVPSSSSQSSHEDPVVATKGVVQPVLFNDPFSVPLDLEQCSFSNGAIIGDHTTYRKSSDEMSKVDMDYTLLGQVNLRNSEQYMNLYNYNFGTNL</sequence>
<proteinExistence type="predicted"/>
<comment type="subcellular location">
    <subcellularLocation>
        <location evidence="2">Cell membrane</location>
        <topology evidence="2">Peripheral membrane protein</topology>
        <orientation evidence="2">Cytoplasmic side</orientation>
    </subcellularLocation>
    <subcellularLocation>
        <location evidence="1">Nucleus</location>
    </subcellularLocation>
</comment>
<keyword evidence="9" id="KW-0238">DNA-binding</keyword>
<dbReference type="RefSeq" id="XP_003678996.1">
    <property type="nucleotide sequence ID" value="XM_003678948.1"/>
</dbReference>
<dbReference type="GeneID" id="11502549"/>
<name>G8ZME1_TORDE</name>
<evidence type="ECO:0000256" key="15">
    <source>
        <dbReference type="ARBA" id="ARBA00073838"/>
    </source>
</evidence>
<keyword evidence="20" id="KW-1185">Reference proteome</keyword>
<organism evidence="19 20">
    <name type="scientific">Torulaspora delbrueckii</name>
    <name type="common">Yeast</name>
    <name type="synonym">Candida colliculosa</name>
    <dbReference type="NCBI Taxonomy" id="4950"/>
    <lineage>
        <taxon>Eukaryota</taxon>
        <taxon>Fungi</taxon>
        <taxon>Dikarya</taxon>
        <taxon>Ascomycota</taxon>
        <taxon>Saccharomycotina</taxon>
        <taxon>Saccharomycetes</taxon>
        <taxon>Saccharomycetales</taxon>
        <taxon>Saccharomycetaceae</taxon>
        <taxon>Torulaspora</taxon>
    </lineage>
</organism>
<dbReference type="KEGG" id="tdl:TDEL_0A04530"/>
<comment type="function">
    <text evidence="14">Transcription factor involved in the regulation of gene expression in response to extracellular amino acid levels. Synthesized as latent cytoplasmic precursor, which, upon a signal initiated by the plasma membrane SPS (SSY1-PTR3-SSY5) amino acid sensor system, becomes proteolytically activated and relocates to the nucleus, where it induces the expression of SPS-sensor-regulated genes, including the amino-acid permeases AGP1, BAP2, BAP3 and GNP1. Binding to promoters is facilitated by DAL81. Involved in the repression of genes subject to nitrogen catabolite repression and genes involved in stress response. Negatively regulated by inner nuclear membrane proteins ASI1, ASI2 and ASI3, which prevent unprocessed precursor forms that escape cytoplasmic anchoring from inducing SPS-sensor-regulated genes. May be involved in pre-tRNA splicing.</text>
</comment>
<dbReference type="PANTHER" id="PTHR24396">
    <property type="entry name" value="ZINC FINGER PROTEIN"/>
    <property type="match status" value="1"/>
</dbReference>
<evidence type="ECO:0000256" key="11">
    <source>
        <dbReference type="ARBA" id="ARBA00023145"/>
    </source>
</evidence>
<dbReference type="InterPro" id="IPR013087">
    <property type="entry name" value="Znf_C2H2_type"/>
</dbReference>
<protein>
    <recommendedName>
        <fullName evidence="15">Transcription factor STP1</fullName>
    </recommendedName>
</protein>
<keyword evidence="4" id="KW-0819">tRNA processing</keyword>
<feature type="domain" description="C2H2-type" evidence="18">
    <location>
        <begin position="138"/>
        <end position="165"/>
    </location>
</feature>
<evidence type="ECO:0000256" key="13">
    <source>
        <dbReference type="ARBA" id="ARBA00038616"/>
    </source>
</evidence>
<evidence type="ECO:0000256" key="12">
    <source>
        <dbReference type="ARBA" id="ARBA00023242"/>
    </source>
</evidence>
<evidence type="ECO:0000256" key="7">
    <source>
        <dbReference type="ARBA" id="ARBA00022771"/>
    </source>
</evidence>
<keyword evidence="8" id="KW-0862">Zinc</keyword>
<keyword evidence="12" id="KW-0539">Nucleus</keyword>
<dbReference type="EMBL" id="HE616742">
    <property type="protein sequence ID" value="CCE89785.1"/>
    <property type="molecule type" value="Genomic_DNA"/>
</dbReference>